<gene>
    <name evidence="2" type="ORF">C5167_034919</name>
</gene>
<dbReference type="AlphaFoldDB" id="A0A4Y7KFT9"/>
<feature type="region of interest" description="Disordered" evidence="1">
    <location>
        <begin position="290"/>
        <end position="313"/>
    </location>
</feature>
<protein>
    <recommendedName>
        <fullName evidence="4">LOB domain-containing protein</fullName>
    </recommendedName>
</protein>
<sequence length="387" mass="43387">MADQRHCLGCKFLHRPCPEGCRYIRLFHAYFDVSRFTVGDSASPTDGQQIEDPASPTNRQQIEDPASPTERQQMEGRIMDSTKRFETKARNDEPVLGATGILLALHERVRDEVSRFNTIVGLSRYIKSIENVAYLTRPETINHFVLADTEILGQQHRACPVCMYLPQKYVLPGRLNPWSADDIAIINTKTVEFEDNARVHDPVYGITGIILSFTTDEGKRIVVPESTSIAHDEFEYLNHRLFMEEDNESLHSREKLLGKYMEFQHEVASLTPLPQEWNYSFFFLQGESSNSSPSVAHQSANQMNQSSDDRLQQQPEQLPDRLPVQGIPQRIAENVPQNVPSQLQQLAAPSHSQQGASSSLRALTSSQQGMSSSSTGTPPTSATTDSA</sequence>
<dbReference type="Proteomes" id="UP000316621">
    <property type="component" value="Chromosome 7"/>
</dbReference>
<feature type="region of interest" description="Disordered" evidence="1">
    <location>
        <begin position="342"/>
        <end position="387"/>
    </location>
</feature>
<evidence type="ECO:0000313" key="2">
    <source>
        <dbReference type="EMBL" id="RZC71727.1"/>
    </source>
</evidence>
<reference evidence="2 3" key="1">
    <citation type="journal article" date="2018" name="Science">
        <title>The opium poppy genome and morphinan production.</title>
        <authorList>
            <person name="Guo L."/>
            <person name="Winzer T."/>
            <person name="Yang X."/>
            <person name="Li Y."/>
            <person name="Ning Z."/>
            <person name="He Z."/>
            <person name="Teodor R."/>
            <person name="Lu Y."/>
            <person name="Bowser T.A."/>
            <person name="Graham I.A."/>
            <person name="Ye K."/>
        </authorList>
    </citation>
    <scope>NUCLEOTIDE SEQUENCE [LARGE SCALE GENOMIC DNA]</scope>
    <source>
        <strain evidence="3">cv. HN1</strain>
        <tissue evidence="2">Leaves</tissue>
    </source>
</reference>
<name>A0A4Y7KFT9_PAPSO</name>
<feature type="compositionally biased region" description="Polar residues" evidence="1">
    <location>
        <begin position="342"/>
        <end position="363"/>
    </location>
</feature>
<evidence type="ECO:0000256" key="1">
    <source>
        <dbReference type="SAM" id="MobiDB-lite"/>
    </source>
</evidence>
<proteinExistence type="predicted"/>
<keyword evidence="3" id="KW-1185">Reference proteome</keyword>
<evidence type="ECO:0008006" key="4">
    <source>
        <dbReference type="Google" id="ProtNLM"/>
    </source>
</evidence>
<dbReference type="EMBL" id="CM010721">
    <property type="protein sequence ID" value="RZC71727.1"/>
    <property type="molecule type" value="Genomic_DNA"/>
</dbReference>
<organism evidence="2 3">
    <name type="scientific">Papaver somniferum</name>
    <name type="common">Opium poppy</name>
    <dbReference type="NCBI Taxonomy" id="3469"/>
    <lineage>
        <taxon>Eukaryota</taxon>
        <taxon>Viridiplantae</taxon>
        <taxon>Streptophyta</taxon>
        <taxon>Embryophyta</taxon>
        <taxon>Tracheophyta</taxon>
        <taxon>Spermatophyta</taxon>
        <taxon>Magnoliopsida</taxon>
        <taxon>Ranunculales</taxon>
        <taxon>Papaveraceae</taxon>
        <taxon>Papaveroideae</taxon>
        <taxon>Papaver</taxon>
    </lineage>
</organism>
<accession>A0A4Y7KFT9</accession>
<feature type="compositionally biased region" description="Low complexity" evidence="1">
    <location>
        <begin position="364"/>
        <end position="387"/>
    </location>
</feature>
<evidence type="ECO:0000313" key="3">
    <source>
        <dbReference type="Proteomes" id="UP000316621"/>
    </source>
</evidence>
<feature type="region of interest" description="Disordered" evidence="1">
    <location>
        <begin position="40"/>
        <end position="78"/>
    </location>
</feature>
<dbReference type="Gramene" id="RZC71727">
    <property type="protein sequence ID" value="RZC71727"/>
    <property type="gene ID" value="C5167_034919"/>
</dbReference>